<evidence type="ECO:0000313" key="2">
    <source>
        <dbReference type="Proteomes" id="UP000320811"/>
    </source>
</evidence>
<dbReference type="InterPro" id="IPR019587">
    <property type="entry name" value="Polyketide_cyclase/dehydratase"/>
</dbReference>
<dbReference type="EMBL" id="VIWO01000005">
    <property type="protein sequence ID" value="TWF39939.1"/>
    <property type="molecule type" value="Genomic_DNA"/>
</dbReference>
<dbReference type="Gene3D" id="3.30.530.20">
    <property type="match status" value="1"/>
</dbReference>
<gene>
    <name evidence="1" type="ORF">FHW36_105380</name>
</gene>
<keyword evidence="2" id="KW-1185">Reference proteome</keyword>
<dbReference type="Proteomes" id="UP000320811">
    <property type="component" value="Unassembled WGS sequence"/>
</dbReference>
<name>A0A561PPA1_9BACT</name>
<protein>
    <submittedName>
        <fullName evidence="1">Uncharacterized protein YndB with AHSA1/START domain</fullName>
    </submittedName>
</protein>
<sequence length="156" mass="17420">MMSVSSLENANFLSIDHAAAVRCSKSIHIQAKPEKVWSLLTNINEWPTWLTTVKNAQLNGTLKPKTTFDWNSSGLKIHSTLEVVTPYSDISWTGVVLGIHAIHTWRLEQADGGTTVYVSESMTGFLTRIFSRFFNKTLEKGMIDSLHLLKAAAEQL</sequence>
<dbReference type="Pfam" id="PF10604">
    <property type="entry name" value="Polyketide_cyc2"/>
    <property type="match status" value="1"/>
</dbReference>
<accession>A0A561PPA1</accession>
<dbReference type="RefSeq" id="WP_145671112.1">
    <property type="nucleotide sequence ID" value="NZ_VIWO01000005.1"/>
</dbReference>
<evidence type="ECO:0000313" key="1">
    <source>
        <dbReference type="EMBL" id="TWF39939.1"/>
    </source>
</evidence>
<proteinExistence type="predicted"/>
<dbReference type="InterPro" id="IPR023393">
    <property type="entry name" value="START-like_dom_sf"/>
</dbReference>
<dbReference type="AlphaFoldDB" id="A0A561PPA1"/>
<dbReference type="SUPFAM" id="SSF55961">
    <property type="entry name" value="Bet v1-like"/>
    <property type="match status" value="1"/>
</dbReference>
<dbReference type="OrthoDB" id="9810827at2"/>
<reference evidence="1 2" key="1">
    <citation type="submission" date="2019-06" db="EMBL/GenBank/DDBJ databases">
        <title>Sorghum-associated microbial communities from plants grown in Nebraska, USA.</title>
        <authorList>
            <person name="Schachtman D."/>
        </authorList>
    </citation>
    <scope>NUCLEOTIDE SEQUENCE [LARGE SCALE GENOMIC DNA]</scope>
    <source>
        <strain evidence="1 2">1209</strain>
    </source>
</reference>
<comment type="caution">
    <text evidence="1">The sequence shown here is derived from an EMBL/GenBank/DDBJ whole genome shotgun (WGS) entry which is preliminary data.</text>
</comment>
<organism evidence="1 2">
    <name type="scientific">Chitinophaga polysaccharea</name>
    <dbReference type="NCBI Taxonomy" id="1293035"/>
    <lineage>
        <taxon>Bacteria</taxon>
        <taxon>Pseudomonadati</taxon>
        <taxon>Bacteroidota</taxon>
        <taxon>Chitinophagia</taxon>
        <taxon>Chitinophagales</taxon>
        <taxon>Chitinophagaceae</taxon>
        <taxon>Chitinophaga</taxon>
    </lineage>
</organism>